<name>A0A9Q3W9Y8_9GAMM</name>
<comment type="caution">
    <text evidence="4">The sequence shown here is derived from an EMBL/GenBank/DDBJ whole genome shotgun (WGS) entry which is preliminary data.</text>
</comment>
<evidence type="ECO:0000256" key="1">
    <source>
        <dbReference type="SAM" id="Coils"/>
    </source>
</evidence>
<feature type="chain" id="PRO_5040382570" evidence="3">
    <location>
        <begin position="22"/>
        <end position="166"/>
    </location>
</feature>
<keyword evidence="3" id="KW-0732">Signal</keyword>
<evidence type="ECO:0000313" key="5">
    <source>
        <dbReference type="Proteomes" id="UP001107961"/>
    </source>
</evidence>
<feature type="coiled-coil region" evidence="1">
    <location>
        <begin position="56"/>
        <end position="123"/>
    </location>
</feature>
<dbReference type="Proteomes" id="UP001107961">
    <property type="component" value="Unassembled WGS sequence"/>
</dbReference>
<gene>
    <name evidence="4" type="ORF">LZG35_21670</name>
</gene>
<dbReference type="Gene3D" id="1.20.120.20">
    <property type="entry name" value="Apolipoprotein"/>
    <property type="match status" value="1"/>
</dbReference>
<evidence type="ECO:0000256" key="2">
    <source>
        <dbReference type="SAM" id="MobiDB-lite"/>
    </source>
</evidence>
<accession>A0A9Q3W9Y8</accession>
<keyword evidence="5" id="KW-1185">Reference proteome</keyword>
<feature type="compositionally biased region" description="Basic and acidic residues" evidence="2">
    <location>
        <begin position="147"/>
        <end position="158"/>
    </location>
</feature>
<dbReference type="KEGG" id="axe:P40_00750"/>
<dbReference type="EMBL" id="JAJVKT010000048">
    <property type="protein sequence ID" value="MCE7511252.1"/>
    <property type="molecule type" value="Genomic_DNA"/>
</dbReference>
<sequence length="166" mass="18827">MRHSLLMAATLMVATTSLSWAQSDTTEGVPNVKQPDKENVQAQLNDTWQEIRNYGVEQKERALDAARRGLDMLDENIDELQKEMDEGWDTLSEQARANKEQALENLKKQREELGKEYSELQEATRGNWEAAKSRFGQAWEAAKDGWRELTKPAEKSDAEDGGTISI</sequence>
<dbReference type="RefSeq" id="WP_022996609.1">
    <property type="nucleotide sequence ID" value="NZ_CBDDTQ010000003.1"/>
</dbReference>
<feature type="signal peptide" evidence="3">
    <location>
        <begin position="1"/>
        <end position="21"/>
    </location>
</feature>
<organism evidence="4 5">
    <name type="scientific">Alloalcanivorax xenomutans</name>
    <dbReference type="NCBI Taxonomy" id="1094342"/>
    <lineage>
        <taxon>Bacteria</taxon>
        <taxon>Pseudomonadati</taxon>
        <taxon>Pseudomonadota</taxon>
        <taxon>Gammaproteobacteria</taxon>
        <taxon>Oceanospirillales</taxon>
        <taxon>Alcanivoracaceae</taxon>
        <taxon>Alloalcanivorax</taxon>
    </lineage>
</organism>
<reference evidence="4" key="1">
    <citation type="submission" date="2022-01" db="EMBL/GenBank/DDBJ databases">
        <authorList>
            <person name="Karlyshev A.V."/>
            <person name="Jaspars M."/>
        </authorList>
    </citation>
    <scope>NUCLEOTIDE SEQUENCE</scope>
    <source>
        <strain evidence="4">AGSA3-2</strain>
    </source>
</reference>
<dbReference type="GeneID" id="94684903"/>
<proteinExistence type="predicted"/>
<evidence type="ECO:0000256" key="3">
    <source>
        <dbReference type="SAM" id="SignalP"/>
    </source>
</evidence>
<keyword evidence="1" id="KW-0175">Coiled coil</keyword>
<dbReference type="SUPFAM" id="SSF58113">
    <property type="entry name" value="Apolipoprotein A-I"/>
    <property type="match status" value="1"/>
</dbReference>
<dbReference type="AlphaFoldDB" id="A0A9Q3W9Y8"/>
<protein>
    <submittedName>
        <fullName evidence="4">BREX-1 system adenine-specific DNA-methyltransferase PglX</fullName>
    </submittedName>
</protein>
<evidence type="ECO:0000313" key="4">
    <source>
        <dbReference type="EMBL" id="MCE7511252.1"/>
    </source>
</evidence>
<feature type="region of interest" description="Disordered" evidence="2">
    <location>
        <begin position="147"/>
        <end position="166"/>
    </location>
</feature>